<organism evidence="2 3">
    <name type="scientific">Ascodesmis nigricans</name>
    <dbReference type="NCBI Taxonomy" id="341454"/>
    <lineage>
        <taxon>Eukaryota</taxon>
        <taxon>Fungi</taxon>
        <taxon>Dikarya</taxon>
        <taxon>Ascomycota</taxon>
        <taxon>Pezizomycotina</taxon>
        <taxon>Pezizomycetes</taxon>
        <taxon>Pezizales</taxon>
        <taxon>Ascodesmidaceae</taxon>
        <taxon>Ascodesmis</taxon>
    </lineage>
</organism>
<dbReference type="Proteomes" id="UP000298138">
    <property type="component" value="Unassembled WGS sequence"/>
</dbReference>
<evidence type="ECO:0000313" key="2">
    <source>
        <dbReference type="EMBL" id="TGZ81611.1"/>
    </source>
</evidence>
<dbReference type="Gene3D" id="3.40.50.1820">
    <property type="entry name" value="alpha/beta hydrolase"/>
    <property type="match status" value="1"/>
</dbReference>
<evidence type="ECO:0000259" key="1">
    <source>
        <dbReference type="Pfam" id="PF12697"/>
    </source>
</evidence>
<evidence type="ECO:0000313" key="3">
    <source>
        <dbReference type="Proteomes" id="UP000298138"/>
    </source>
</evidence>
<proteinExistence type="predicted"/>
<dbReference type="OrthoDB" id="408373at2759"/>
<feature type="domain" description="AB hydrolase-1" evidence="1">
    <location>
        <begin position="67"/>
        <end position="296"/>
    </location>
</feature>
<dbReference type="PANTHER" id="PTHR37017:SF11">
    <property type="entry name" value="ESTERASE_LIPASE_THIOESTERASE DOMAIN-CONTAINING PROTEIN"/>
    <property type="match status" value="1"/>
</dbReference>
<keyword evidence="3" id="KW-1185">Reference proteome</keyword>
<dbReference type="InParanoid" id="A0A4S2MY61"/>
<reference evidence="2 3" key="1">
    <citation type="submission" date="2019-04" db="EMBL/GenBank/DDBJ databases">
        <title>Comparative genomics and transcriptomics to analyze fruiting body development in filamentous ascomycetes.</title>
        <authorList>
            <consortium name="DOE Joint Genome Institute"/>
            <person name="Lutkenhaus R."/>
            <person name="Traeger S."/>
            <person name="Breuer J."/>
            <person name="Kuo A."/>
            <person name="Lipzen A."/>
            <person name="Pangilinan J."/>
            <person name="Dilworth D."/>
            <person name="Sandor L."/>
            <person name="Poggeler S."/>
            <person name="Barry K."/>
            <person name="Grigoriev I.V."/>
            <person name="Nowrousian M."/>
        </authorList>
    </citation>
    <scope>NUCLEOTIDE SEQUENCE [LARGE SCALE GENOMIC DNA]</scope>
    <source>
        <strain evidence="2 3">CBS 389.68</strain>
    </source>
</reference>
<dbReference type="InterPro" id="IPR052897">
    <property type="entry name" value="Sec-Metab_Biosynth_Hydrolase"/>
</dbReference>
<dbReference type="STRING" id="341454.A0A4S2MY61"/>
<dbReference type="SUPFAM" id="SSF53474">
    <property type="entry name" value="alpha/beta-Hydrolases"/>
    <property type="match status" value="1"/>
</dbReference>
<protein>
    <recommendedName>
        <fullName evidence="1">AB hydrolase-1 domain-containing protein</fullName>
    </recommendedName>
</protein>
<dbReference type="PANTHER" id="PTHR37017">
    <property type="entry name" value="AB HYDROLASE-1 DOMAIN-CONTAINING PROTEIN-RELATED"/>
    <property type="match status" value="1"/>
</dbReference>
<dbReference type="EMBL" id="ML220118">
    <property type="protein sequence ID" value="TGZ81611.1"/>
    <property type="molecule type" value="Genomic_DNA"/>
</dbReference>
<sequence>MRFSLNPRSILRTCLLSGIIGLAVSATITPRSVIHQDTTTTDSSVSIVENLGTSLANFFWGANTPIIFFVPGAWHHYDFFAKTRLGLLYPSDTINHPSIGAYPPIKDMNDDIAALRAALLTHINAGKQVVLLCHSYGGIVGSSAVRQLSYKHRKALGLKGGIISIMYVSAFIVPSGSSVRDMLPGGEWNPWMKFQGDLSFTEDETNIFYHDLSAVEQTYWISRLRHHSKRAYEVKVGPNGEGWKEVPSMYVFCEDDRALPRVVQGIWKDSMGPGVATFSINSSHSPFISKPGKVREAIAAAVTFGKQQSGAP</sequence>
<gene>
    <name evidence="2" type="ORF">EX30DRAFT_330744</name>
</gene>
<dbReference type="Pfam" id="PF12697">
    <property type="entry name" value="Abhydrolase_6"/>
    <property type="match status" value="1"/>
</dbReference>
<dbReference type="AlphaFoldDB" id="A0A4S2MY61"/>
<accession>A0A4S2MY61</accession>
<dbReference type="InterPro" id="IPR029058">
    <property type="entry name" value="AB_hydrolase_fold"/>
</dbReference>
<dbReference type="InterPro" id="IPR000073">
    <property type="entry name" value="AB_hydrolase_1"/>
</dbReference>
<name>A0A4S2MY61_9PEZI</name>